<dbReference type="AlphaFoldDB" id="A0A919BFN3"/>
<gene>
    <name evidence="2" type="ORF">GCM10017161_14360</name>
</gene>
<protein>
    <recommendedName>
        <fullName evidence="4">O-antigen ligase family protein</fullName>
    </recommendedName>
</protein>
<keyword evidence="1" id="KW-1133">Transmembrane helix</keyword>
<reference evidence="2" key="2">
    <citation type="submission" date="2020-09" db="EMBL/GenBank/DDBJ databases">
        <authorList>
            <person name="Sun Q."/>
            <person name="Kim S."/>
        </authorList>
    </citation>
    <scope>NUCLEOTIDE SEQUENCE</scope>
    <source>
        <strain evidence="2">KCTC 42731</strain>
    </source>
</reference>
<evidence type="ECO:0000313" key="3">
    <source>
        <dbReference type="Proteomes" id="UP000623842"/>
    </source>
</evidence>
<feature type="transmembrane region" description="Helical" evidence="1">
    <location>
        <begin position="166"/>
        <end position="184"/>
    </location>
</feature>
<evidence type="ECO:0000256" key="1">
    <source>
        <dbReference type="SAM" id="Phobius"/>
    </source>
</evidence>
<reference evidence="2" key="1">
    <citation type="journal article" date="2014" name="Int. J. Syst. Evol. Microbiol.">
        <title>Complete genome sequence of Corynebacterium casei LMG S-19264T (=DSM 44701T), isolated from a smear-ripened cheese.</title>
        <authorList>
            <consortium name="US DOE Joint Genome Institute (JGI-PGF)"/>
            <person name="Walter F."/>
            <person name="Albersmeier A."/>
            <person name="Kalinowski J."/>
            <person name="Ruckert C."/>
        </authorList>
    </citation>
    <scope>NUCLEOTIDE SEQUENCE</scope>
    <source>
        <strain evidence="2">KCTC 42731</strain>
    </source>
</reference>
<feature type="transmembrane region" description="Helical" evidence="1">
    <location>
        <begin position="231"/>
        <end position="256"/>
    </location>
</feature>
<feature type="transmembrane region" description="Helical" evidence="1">
    <location>
        <begin position="128"/>
        <end position="146"/>
    </location>
</feature>
<dbReference type="PANTHER" id="PTHR37422:SF13">
    <property type="entry name" value="LIPOPOLYSACCHARIDE BIOSYNTHESIS PROTEIN PA4999-RELATED"/>
    <property type="match status" value="1"/>
</dbReference>
<organism evidence="2 3">
    <name type="scientific">Thalassotalea marina</name>
    <dbReference type="NCBI Taxonomy" id="1673741"/>
    <lineage>
        <taxon>Bacteria</taxon>
        <taxon>Pseudomonadati</taxon>
        <taxon>Pseudomonadota</taxon>
        <taxon>Gammaproteobacteria</taxon>
        <taxon>Alteromonadales</taxon>
        <taxon>Colwelliaceae</taxon>
        <taxon>Thalassotalea</taxon>
    </lineage>
</organism>
<feature type="transmembrane region" description="Helical" evidence="1">
    <location>
        <begin position="334"/>
        <end position="354"/>
    </location>
</feature>
<evidence type="ECO:0008006" key="4">
    <source>
        <dbReference type="Google" id="ProtNLM"/>
    </source>
</evidence>
<feature type="transmembrane region" description="Helical" evidence="1">
    <location>
        <begin position="67"/>
        <end position="86"/>
    </location>
</feature>
<dbReference type="RefSeq" id="WP_189768700.1">
    <property type="nucleotide sequence ID" value="NZ_BNCK01000003.1"/>
</dbReference>
<feature type="transmembrane region" description="Helical" evidence="1">
    <location>
        <begin position="98"/>
        <end position="121"/>
    </location>
</feature>
<keyword evidence="1" id="KW-0472">Membrane</keyword>
<proteinExistence type="predicted"/>
<name>A0A919BFN3_9GAMM</name>
<dbReference type="Proteomes" id="UP000623842">
    <property type="component" value="Unassembled WGS sequence"/>
</dbReference>
<feature type="transmembrane region" description="Helical" evidence="1">
    <location>
        <begin position="191"/>
        <end position="219"/>
    </location>
</feature>
<dbReference type="EMBL" id="BNCK01000003">
    <property type="protein sequence ID" value="GHF87842.1"/>
    <property type="molecule type" value="Genomic_DNA"/>
</dbReference>
<comment type="caution">
    <text evidence="2">The sequence shown here is derived from an EMBL/GenBank/DDBJ whole genome shotgun (WGS) entry which is preliminary data.</text>
</comment>
<feature type="transmembrane region" description="Helical" evidence="1">
    <location>
        <begin position="37"/>
        <end position="55"/>
    </location>
</feature>
<evidence type="ECO:0000313" key="2">
    <source>
        <dbReference type="EMBL" id="GHF87842.1"/>
    </source>
</evidence>
<dbReference type="InterPro" id="IPR051533">
    <property type="entry name" value="WaaL-like"/>
</dbReference>
<accession>A0A919BFN3</accession>
<keyword evidence="3" id="KW-1185">Reference proteome</keyword>
<sequence>MMSAIDRLAISGLVLLLMAICLLNLNGVGVMLLGINQLFSPLLLLSAFALAIIGFQQNVTLSRALLFYLMSLVAYLVIGGIAVLFTDNTLTSSVPGLLFRYSTGLLITLAGYYAVSCCYSVKIEPLKWLLIFAFVASFFIPFGHVLNVSGQIVVDNQRGAGLFGNPNEAGIIAAIGLAVTLVYVRQKSTALLLSTFFIVMAILTFSKAVLFMVFVIFMLNQLFKGRLSTSFVRLLILFLTVSLLLVIFRADIIALFDGTQAQRIEQFLNILAFVPETESVKSSRGDLWLLGLNEIANSPVIGNGLGALHSMQGATAAVNGGHAQGVHNSYLLKFGDAGIVAFVLFLAFVCYVFYQSFALAKKDLHARFSFFYFFIFSLDCMVTHNVELLRFHNFLLGLSLGFLCMAQRKQRLGLV</sequence>
<keyword evidence="1" id="KW-0812">Transmembrane</keyword>
<dbReference type="PANTHER" id="PTHR37422">
    <property type="entry name" value="TEICHURONIC ACID BIOSYNTHESIS PROTEIN TUAE"/>
    <property type="match status" value="1"/>
</dbReference>